<gene>
    <name evidence="1" type="ORF">L6164_023585</name>
</gene>
<accession>A0ACB9MK86</accession>
<evidence type="ECO:0000313" key="2">
    <source>
        <dbReference type="Proteomes" id="UP000828941"/>
    </source>
</evidence>
<dbReference type="EMBL" id="CM039434">
    <property type="protein sequence ID" value="KAI4324017.1"/>
    <property type="molecule type" value="Genomic_DNA"/>
</dbReference>
<proteinExistence type="predicted"/>
<reference evidence="1 2" key="1">
    <citation type="journal article" date="2022" name="DNA Res.">
        <title>Chromosomal-level genome assembly of the orchid tree Bauhinia variegata (Leguminosae; Cercidoideae) supports the allotetraploid origin hypothesis of Bauhinia.</title>
        <authorList>
            <person name="Zhong Y."/>
            <person name="Chen Y."/>
            <person name="Zheng D."/>
            <person name="Pang J."/>
            <person name="Liu Y."/>
            <person name="Luo S."/>
            <person name="Meng S."/>
            <person name="Qian L."/>
            <person name="Wei D."/>
            <person name="Dai S."/>
            <person name="Zhou R."/>
        </authorList>
    </citation>
    <scope>NUCLEOTIDE SEQUENCE [LARGE SCALE GENOMIC DNA]</scope>
    <source>
        <strain evidence="1">BV-YZ2020</strain>
    </source>
</reference>
<dbReference type="Proteomes" id="UP000828941">
    <property type="component" value="Chromosome 9"/>
</dbReference>
<comment type="caution">
    <text evidence="1">The sequence shown here is derived from an EMBL/GenBank/DDBJ whole genome shotgun (WGS) entry which is preliminary data.</text>
</comment>
<organism evidence="1 2">
    <name type="scientific">Bauhinia variegata</name>
    <name type="common">Purple orchid tree</name>
    <name type="synonym">Phanera variegata</name>
    <dbReference type="NCBI Taxonomy" id="167791"/>
    <lineage>
        <taxon>Eukaryota</taxon>
        <taxon>Viridiplantae</taxon>
        <taxon>Streptophyta</taxon>
        <taxon>Embryophyta</taxon>
        <taxon>Tracheophyta</taxon>
        <taxon>Spermatophyta</taxon>
        <taxon>Magnoliopsida</taxon>
        <taxon>eudicotyledons</taxon>
        <taxon>Gunneridae</taxon>
        <taxon>Pentapetalae</taxon>
        <taxon>rosids</taxon>
        <taxon>fabids</taxon>
        <taxon>Fabales</taxon>
        <taxon>Fabaceae</taxon>
        <taxon>Cercidoideae</taxon>
        <taxon>Cercideae</taxon>
        <taxon>Bauhiniinae</taxon>
        <taxon>Bauhinia</taxon>
    </lineage>
</organism>
<evidence type="ECO:0000313" key="1">
    <source>
        <dbReference type="EMBL" id="KAI4324017.1"/>
    </source>
</evidence>
<protein>
    <submittedName>
        <fullName evidence="1">Uncharacterized protein</fullName>
    </submittedName>
</protein>
<keyword evidence="2" id="KW-1185">Reference proteome</keyword>
<sequence length="109" mass="12496">MALVNTASSIPFAANTFPNRSIKLDRDNYFLCRTTALSFLEAFDMEGFVTDLTLAPSLVDIDDYTIWKRKDPMILLWLKTHIGDKMLHNVARSTTSRDAWVTLETIFYS</sequence>
<name>A0ACB9MK86_BAUVA</name>